<evidence type="ECO:0000313" key="5">
    <source>
        <dbReference type="EMBL" id="UEX89743.1"/>
    </source>
</evidence>
<sequence length="298" mass="34230">MNYYFLASLVTFTTLLTQNIEISAKMTLREIAQKTGTTTRELEDLNPSKTLETRYPKNIRIPNQHIHVVQNGETLAHILKRYSLPYSKFQQYNPHIKYVTPKQWIALSPKGVALTFKPRMFQPNEMPDAISHNANELKKPHTMRPPKASSHTSKNQINLSFHSENNHTQKRMQPREALSPYTPLIMPSSQLHPLPNLYTSGQCTAYAFQRRYDIGKPINNGWGDAKNWRTAAEREGFRVNAMPEVGAVLVSEEGMYGHVALVEAVKPTHILVSEMNWIAPYVVSQRVIENFQQYTYIH</sequence>
<reference evidence="5 6" key="1">
    <citation type="journal article" date="2022" name="Pathogens">
        <title>Staphylococcus ratti sp. nov. Isolated from a Lab Rat.</title>
        <authorList>
            <person name="Kovarovic V."/>
            <person name="Sedlacek I."/>
            <person name="Petras P."/>
            <person name="Kralova S."/>
            <person name="Maslanova I."/>
            <person name="Svec P."/>
            <person name="Neumann-Schaal M."/>
            <person name="Botka T."/>
            <person name="Gelbicova T."/>
            <person name="Stankova E."/>
            <person name="Doskar J."/>
            <person name="Pantucek R."/>
        </authorList>
    </citation>
    <scope>NUCLEOTIDE SEQUENCE [LARGE SCALE GENOMIC DNA]</scope>
    <source>
        <strain evidence="5 6">CCM 9025</strain>
    </source>
</reference>
<dbReference type="CDD" id="cd00118">
    <property type="entry name" value="LysM"/>
    <property type="match status" value="1"/>
</dbReference>
<keyword evidence="3" id="KW-0961">Cell wall biogenesis/degradation</keyword>
<keyword evidence="2" id="KW-0378">Hydrolase</keyword>
<dbReference type="RefSeq" id="WP_229292248.1">
    <property type="nucleotide sequence ID" value="NZ_CP086654.1"/>
</dbReference>
<organism evidence="5 6">
    <name type="scientific">Staphylococcus ratti</name>
    <dbReference type="NCBI Taxonomy" id="2892440"/>
    <lineage>
        <taxon>Bacteria</taxon>
        <taxon>Bacillati</taxon>
        <taxon>Bacillota</taxon>
        <taxon>Bacilli</taxon>
        <taxon>Bacillales</taxon>
        <taxon>Staphylococcaceae</taxon>
        <taxon>Staphylococcus</taxon>
    </lineage>
</organism>
<dbReference type="Pfam" id="PF01476">
    <property type="entry name" value="LysM"/>
    <property type="match status" value="1"/>
</dbReference>
<name>A0ABY3PBU7_9STAP</name>
<evidence type="ECO:0000256" key="1">
    <source>
        <dbReference type="ARBA" id="ARBA00022729"/>
    </source>
</evidence>
<keyword evidence="6" id="KW-1185">Reference proteome</keyword>
<dbReference type="InterPro" id="IPR007921">
    <property type="entry name" value="CHAP_dom"/>
</dbReference>
<protein>
    <submittedName>
        <fullName evidence="5">CHAP domain-containing protein</fullName>
    </submittedName>
</protein>
<evidence type="ECO:0000313" key="6">
    <source>
        <dbReference type="Proteomes" id="UP001197626"/>
    </source>
</evidence>
<dbReference type="Gene3D" id="3.90.1720.10">
    <property type="entry name" value="endopeptidase domain like (from Nostoc punctiforme)"/>
    <property type="match status" value="1"/>
</dbReference>
<dbReference type="SUPFAM" id="SSF54001">
    <property type="entry name" value="Cysteine proteinases"/>
    <property type="match status" value="1"/>
</dbReference>
<accession>A0ABY3PBU7</accession>
<gene>
    <name evidence="5" type="ORF">LN051_09255</name>
</gene>
<proteinExistence type="predicted"/>
<evidence type="ECO:0000256" key="3">
    <source>
        <dbReference type="ARBA" id="ARBA00023316"/>
    </source>
</evidence>
<dbReference type="Proteomes" id="UP001197626">
    <property type="component" value="Chromosome"/>
</dbReference>
<dbReference type="InterPro" id="IPR018392">
    <property type="entry name" value="LysM"/>
</dbReference>
<dbReference type="InterPro" id="IPR036779">
    <property type="entry name" value="LysM_dom_sf"/>
</dbReference>
<keyword evidence="1" id="KW-0732">Signal</keyword>
<evidence type="ECO:0000256" key="2">
    <source>
        <dbReference type="ARBA" id="ARBA00022801"/>
    </source>
</evidence>
<dbReference type="Gene3D" id="3.10.350.10">
    <property type="entry name" value="LysM domain"/>
    <property type="match status" value="1"/>
</dbReference>
<feature type="domain" description="Peptidase C51" evidence="4">
    <location>
        <begin position="178"/>
        <end position="298"/>
    </location>
</feature>
<evidence type="ECO:0000259" key="4">
    <source>
        <dbReference type="PROSITE" id="PS50911"/>
    </source>
</evidence>
<dbReference type="PROSITE" id="PS50911">
    <property type="entry name" value="CHAP"/>
    <property type="match status" value="1"/>
</dbReference>
<dbReference type="SUPFAM" id="SSF54106">
    <property type="entry name" value="LysM domain"/>
    <property type="match status" value="1"/>
</dbReference>
<dbReference type="EMBL" id="CP086654">
    <property type="protein sequence ID" value="UEX89743.1"/>
    <property type="molecule type" value="Genomic_DNA"/>
</dbReference>
<dbReference type="InterPro" id="IPR038765">
    <property type="entry name" value="Papain-like_cys_pep_sf"/>
</dbReference>
<dbReference type="Pfam" id="PF05257">
    <property type="entry name" value="CHAP"/>
    <property type="match status" value="1"/>
</dbReference>